<feature type="compositionally biased region" description="Low complexity" evidence="4">
    <location>
        <begin position="109"/>
        <end position="129"/>
    </location>
</feature>
<dbReference type="STRING" id="200361.A0A453JCR8"/>
<dbReference type="GO" id="GO:0009903">
    <property type="term" value="P:chloroplast avoidance movement"/>
    <property type="evidence" value="ECO:0007669"/>
    <property type="project" value="TreeGrafter"/>
</dbReference>
<evidence type="ECO:0000313" key="5">
    <source>
        <dbReference type="EnsemblPlants" id="AET4Gv20868000.3"/>
    </source>
</evidence>
<feature type="region of interest" description="Disordered" evidence="4">
    <location>
        <begin position="524"/>
        <end position="563"/>
    </location>
</feature>
<reference evidence="6" key="1">
    <citation type="journal article" date="2014" name="Science">
        <title>Ancient hybridizations among the ancestral genomes of bread wheat.</title>
        <authorList>
            <consortium name="International Wheat Genome Sequencing Consortium,"/>
            <person name="Marcussen T."/>
            <person name="Sandve S.R."/>
            <person name="Heier L."/>
            <person name="Spannagl M."/>
            <person name="Pfeifer M."/>
            <person name="Jakobsen K.S."/>
            <person name="Wulff B.B."/>
            <person name="Steuernagel B."/>
            <person name="Mayer K.F."/>
            <person name="Olsen O.A."/>
        </authorList>
    </citation>
    <scope>NUCLEOTIDE SEQUENCE [LARGE SCALE GENOMIC DNA]</scope>
    <source>
        <strain evidence="6">cv. AL8/78</strain>
    </source>
</reference>
<organism evidence="5 6">
    <name type="scientific">Aegilops tauschii subsp. strangulata</name>
    <name type="common">Goatgrass</name>
    <dbReference type="NCBI Taxonomy" id="200361"/>
    <lineage>
        <taxon>Eukaryota</taxon>
        <taxon>Viridiplantae</taxon>
        <taxon>Streptophyta</taxon>
        <taxon>Embryophyta</taxon>
        <taxon>Tracheophyta</taxon>
        <taxon>Spermatophyta</taxon>
        <taxon>Magnoliopsida</taxon>
        <taxon>Liliopsida</taxon>
        <taxon>Poales</taxon>
        <taxon>Poaceae</taxon>
        <taxon>BOP clade</taxon>
        <taxon>Pooideae</taxon>
        <taxon>Triticodae</taxon>
        <taxon>Triticeae</taxon>
        <taxon>Triticinae</taxon>
        <taxon>Aegilops</taxon>
    </lineage>
</organism>
<feature type="compositionally biased region" description="Basic and acidic residues" evidence="4">
    <location>
        <begin position="530"/>
        <end position="557"/>
    </location>
</feature>
<reference evidence="5" key="4">
    <citation type="submission" date="2019-03" db="UniProtKB">
        <authorList>
            <consortium name="EnsemblPlants"/>
        </authorList>
    </citation>
    <scope>IDENTIFICATION</scope>
</reference>
<evidence type="ECO:0000256" key="1">
    <source>
        <dbReference type="ARBA" id="ARBA00005485"/>
    </source>
</evidence>
<evidence type="ECO:0000256" key="4">
    <source>
        <dbReference type="SAM" id="MobiDB-lite"/>
    </source>
</evidence>
<reference evidence="6" key="2">
    <citation type="journal article" date="2017" name="Nat. Plants">
        <title>The Aegilops tauschii genome reveals multiple impacts of transposons.</title>
        <authorList>
            <person name="Zhao G."/>
            <person name="Zou C."/>
            <person name="Li K."/>
            <person name="Wang K."/>
            <person name="Li T."/>
            <person name="Gao L."/>
            <person name="Zhang X."/>
            <person name="Wang H."/>
            <person name="Yang Z."/>
            <person name="Liu X."/>
            <person name="Jiang W."/>
            <person name="Mao L."/>
            <person name="Kong X."/>
            <person name="Jiao Y."/>
            <person name="Jia J."/>
        </authorList>
    </citation>
    <scope>NUCLEOTIDE SEQUENCE [LARGE SCALE GENOMIC DNA]</scope>
    <source>
        <strain evidence="6">cv. AL8/78</strain>
    </source>
</reference>
<reference evidence="5" key="5">
    <citation type="journal article" date="2021" name="G3 (Bethesda)">
        <title>Aegilops tauschii genome assembly Aet v5.0 features greater sequence contiguity and improved annotation.</title>
        <authorList>
            <person name="Wang L."/>
            <person name="Zhu T."/>
            <person name="Rodriguez J.C."/>
            <person name="Deal K.R."/>
            <person name="Dubcovsky J."/>
            <person name="McGuire P.E."/>
            <person name="Lux T."/>
            <person name="Spannagl M."/>
            <person name="Mayer K.F.X."/>
            <person name="Baldrich P."/>
            <person name="Meyers B.C."/>
            <person name="Huo N."/>
            <person name="Gu Y.Q."/>
            <person name="Zhou H."/>
            <person name="Devos K.M."/>
            <person name="Bennetzen J.L."/>
            <person name="Unver T."/>
            <person name="Budak H."/>
            <person name="Gulick P.J."/>
            <person name="Galiba G."/>
            <person name="Kalapos B."/>
            <person name="Nelson D.R."/>
            <person name="Li P."/>
            <person name="You F.M."/>
            <person name="Luo M.C."/>
            <person name="Dvorak J."/>
        </authorList>
    </citation>
    <scope>NUCLEOTIDE SEQUENCE [LARGE SCALE GENOMIC DNA]</scope>
    <source>
        <strain evidence="5">cv. AL8/78</strain>
    </source>
</reference>
<feature type="coiled-coil region" evidence="3">
    <location>
        <begin position="273"/>
        <end position="426"/>
    </location>
</feature>
<dbReference type="Gramene" id="AET4Gv20868000.3">
    <property type="protein sequence ID" value="AET4Gv20868000.3"/>
    <property type="gene ID" value="AET4Gv20868000"/>
</dbReference>
<name>A0A453JCR8_AEGTS</name>
<dbReference type="GO" id="GO:0005829">
    <property type="term" value="C:cytosol"/>
    <property type="evidence" value="ECO:0007669"/>
    <property type="project" value="TreeGrafter"/>
</dbReference>
<evidence type="ECO:0000256" key="2">
    <source>
        <dbReference type="ARBA" id="ARBA00023054"/>
    </source>
</evidence>
<dbReference type="AlphaFoldDB" id="A0A453JCR8"/>
<evidence type="ECO:0000256" key="3">
    <source>
        <dbReference type="SAM" id="Coils"/>
    </source>
</evidence>
<dbReference type="EnsemblPlants" id="AET4Gv20868000.3">
    <property type="protein sequence ID" value="AET4Gv20868000.3"/>
    <property type="gene ID" value="AET4Gv20868000"/>
</dbReference>
<feature type="compositionally biased region" description="Low complexity" evidence="4">
    <location>
        <begin position="610"/>
        <end position="627"/>
    </location>
</feature>
<feature type="region of interest" description="Disordered" evidence="4">
    <location>
        <begin position="610"/>
        <end position="630"/>
    </location>
</feature>
<feature type="region of interest" description="Disordered" evidence="4">
    <location>
        <begin position="434"/>
        <end position="468"/>
    </location>
</feature>
<keyword evidence="6" id="KW-1185">Reference proteome</keyword>
<dbReference type="Proteomes" id="UP000015105">
    <property type="component" value="Chromosome 4D"/>
</dbReference>
<dbReference type="InterPro" id="IPR008545">
    <property type="entry name" value="Web"/>
</dbReference>
<dbReference type="Pfam" id="PF05701">
    <property type="entry name" value="WEMBL"/>
    <property type="match status" value="1"/>
</dbReference>
<dbReference type="PANTHER" id="PTHR32054:SF6">
    <property type="entry name" value="PROTEIN WEAK CHLOROPLAST MOVEMENT UNDER BLUE LIGHT 1"/>
    <property type="match status" value="1"/>
</dbReference>
<comment type="similarity">
    <text evidence="1">Belongs to the WEB family.</text>
</comment>
<feature type="coiled-coil region" evidence="3">
    <location>
        <begin position="633"/>
        <end position="720"/>
    </location>
</feature>
<feature type="region of interest" description="Disordered" evidence="4">
    <location>
        <begin position="1"/>
        <end position="22"/>
    </location>
</feature>
<keyword evidence="2 3" id="KW-0175">Coiled coil</keyword>
<protein>
    <submittedName>
        <fullName evidence="5">Uncharacterized protein</fullName>
    </submittedName>
</protein>
<reference evidence="5" key="3">
    <citation type="journal article" date="2017" name="Nature">
        <title>Genome sequence of the progenitor of the wheat D genome Aegilops tauschii.</title>
        <authorList>
            <person name="Luo M.C."/>
            <person name="Gu Y.Q."/>
            <person name="Puiu D."/>
            <person name="Wang H."/>
            <person name="Twardziok S.O."/>
            <person name="Deal K.R."/>
            <person name="Huo N."/>
            <person name="Zhu T."/>
            <person name="Wang L."/>
            <person name="Wang Y."/>
            <person name="McGuire P.E."/>
            <person name="Liu S."/>
            <person name="Long H."/>
            <person name="Ramasamy R.K."/>
            <person name="Rodriguez J.C."/>
            <person name="Van S.L."/>
            <person name="Yuan L."/>
            <person name="Wang Z."/>
            <person name="Xia Z."/>
            <person name="Xiao L."/>
            <person name="Anderson O.D."/>
            <person name="Ouyang S."/>
            <person name="Liang Y."/>
            <person name="Zimin A.V."/>
            <person name="Pertea G."/>
            <person name="Qi P."/>
            <person name="Bennetzen J.L."/>
            <person name="Dai X."/>
            <person name="Dawson M.W."/>
            <person name="Muller H.G."/>
            <person name="Kugler K."/>
            <person name="Rivarola-Duarte L."/>
            <person name="Spannagl M."/>
            <person name="Mayer K.F.X."/>
            <person name="Lu F.H."/>
            <person name="Bevan M.W."/>
            <person name="Leroy P."/>
            <person name="Li P."/>
            <person name="You F.M."/>
            <person name="Sun Q."/>
            <person name="Liu Z."/>
            <person name="Lyons E."/>
            <person name="Wicker T."/>
            <person name="Salzberg S.L."/>
            <person name="Devos K.M."/>
            <person name="Dvorak J."/>
        </authorList>
    </citation>
    <scope>NUCLEOTIDE SEQUENCE [LARGE SCALE GENOMIC DNA]</scope>
    <source>
        <strain evidence="5">cv. AL8/78</strain>
    </source>
</reference>
<feature type="region of interest" description="Disordered" evidence="4">
    <location>
        <begin position="109"/>
        <end position="133"/>
    </location>
</feature>
<evidence type="ECO:0000313" key="6">
    <source>
        <dbReference type="Proteomes" id="UP000015105"/>
    </source>
</evidence>
<sequence length="799" mass="86344">PSPPRHTLLLPPSASHPHRPNQSLSLSPLVDVLLPADDSSIGTIKPTTQVIHVASLLLSLPPSPWIARFARLQPSSGSALLQESGSVGAARRCFFRVLRLCCGMEEASSSMEGASGSHPAPASASVSRASSEDADFFDTHHQEDDDDGEGGPGAYTASDIAERFVRVIDGKVHVDSAAPVDPVRGAVSKFGGILDWRERRQQAEEELVVVHAEAAEYQRRTREADAGRAEAQQDLMGATGEIDDLWLTVKRAQIAEAQARKDSELAKLRLRKLEKSARERAAAKSELDSVRGRHAAALADLRAARAEMDALRKERDAVAEEASAAAARVRDTAGETVHAAEALREAAAEFEVLRAELESARAAHDAAEEKRMRLALAWREDKVRWQNQLEEAEMEVRRLRDELAAAGDLESQVAAASEHLATLRAELFARAVQGASEEEDKQTSAASSTPAMVGKAKKELEEAMGSVEKAKDETKILHIAAASLRADLEKEKAELAALRQKQSTSSSASIQSLEEELSRVTSELAAAQARARDSEEGKKKTTAEQLDEARREAERAKASARATQEEVAAAREDARVARAAVQATEARLEAVLREVLAAKASAETAAASADALQQQQQQDGTQSAQSQVPEDCVALTTEEYEELSRRARGTEEAAGERVAEALRQVKEAKDAEARGQQKLAKLGRDTELRRQTLRAAREECEQAESAKLAAERQLQAELRRRAGGETASPPRTGLAEISTLEGGDARGGNPHILSPRAGYMPRADMAAMAAAEEAGQKKPFFPRMVMFLAKKRAQTWNGK</sequence>
<proteinExistence type="inferred from homology"/>
<dbReference type="PANTHER" id="PTHR32054">
    <property type="entry name" value="HEAVY CHAIN, PUTATIVE, EXPRESSED-RELATED-RELATED"/>
    <property type="match status" value="1"/>
</dbReference>
<dbReference type="GO" id="GO:0009904">
    <property type="term" value="P:chloroplast accumulation movement"/>
    <property type="evidence" value="ECO:0007669"/>
    <property type="project" value="TreeGrafter"/>
</dbReference>
<accession>A0A453JCR8</accession>